<reference evidence="6 7" key="1">
    <citation type="submission" date="2022-01" db="EMBL/GenBank/DDBJ databases">
        <title>Alkalihalobacillus sp. EGI L200015, a novel bacterium isolated from a salt lake sediment.</title>
        <authorList>
            <person name="Gao L."/>
            <person name="Fang B.-Z."/>
            <person name="Li W.-J."/>
        </authorList>
    </citation>
    <scope>NUCLEOTIDE SEQUENCE [LARGE SCALE GENOMIC DNA]</scope>
    <source>
        <strain evidence="6 7">KCTC 12718</strain>
    </source>
</reference>
<keyword evidence="4" id="KW-0812">Transmembrane</keyword>
<organism evidence="6 7">
    <name type="scientific">Pseudalkalibacillus berkeleyi</name>
    <dbReference type="NCBI Taxonomy" id="1069813"/>
    <lineage>
        <taxon>Bacteria</taxon>
        <taxon>Bacillati</taxon>
        <taxon>Bacillota</taxon>
        <taxon>Bacilli</taxon>
        <taxon>Bacillales</taxon>
        <taxon>Fictibacillaceae</taxon>
        <taxon>Pseudalkalibacillus</taxon>
    </lineage>
</organism>
<protein>
    <submittedName>
        <fullName evidence="6">Methyl-accepting chemotaxis protein</fullName>
    </submittedName>
</protein>
<dbReference type="PROSITE" id="PS50111">
    <property type="entry name" value="CHEMOTAXIS_TRANSDUC_2"/>
    <property type="match status" value="1"/>
</dbReference>
<evidence type="ECO:0000256" key="3">
    <source>
        <dbReference type="SAM" id="Coils"/>
    </source>
</evidence>
<evidence type="ECO:0000256" key="2">
    <source>
        <dbReference type="PROSITE-ProRule" id="PRU00284"/>
    </source>
</evidence>
<feature type="transmembrane region" description="Helical" evidence="4">
    <location>
        <begin position="43"/>
        <end position="62"/>
    </location>
</feature>
<keyword evidence="3" id="KW-0175">Coiled coil</keyword>
<feature type="domain" description="Methyl-accepting transducer" evidence="5">
    <location>
        <begin position="206"/>
        <end position="456"/>
    </location>
</feature>
<dbReference type="SMART" id="SM00283">
    <property type="entry name" value="MA"/>
    <property type="match status" value="1"/>
</dbReference>
<feature type="coiled-coil region" evidence="3">
    <location>
        <begin position="379"/>
        <end position="406"/>
    </location>
</feature>
<dbReference type="EMBL" id="JAKIJS010000001">
    <property type="protein sequence ID" value="MCF6136491.1"/>
    <property type="molecule type" value="Genomic_DNA"/>
</dbReference>
<feature type="transmembrane region" description="Helical" evidence="4">
    <location>
        <begin position="144"/>
        <end position="161"/>
    </location>
</feature>
<dbReference type="RefSeq" id="WP_236331290.1">
    <property type="nucleotide sequence ID" value="NZ_JAKIJS010000001.1"/>
</dbReference>
<sequence>MEQNSLQLEGLMQKNRIMLIVAGVCTVLATGIDISLGAPLLNILIILFGGLILTSVLAFSYFKKKFIRATPYISVIGLSAILATIMHTSPSDQNAFLVYFLLACSILYLDKKVYFVGTAIAVGLVVSYYLMYGSTLETNLGKTMLIMTLVLVVFYLQLAIAKKLNDKMEKLQSEVETRFQREKEVRQRLDRETKEIAVDLQDVTKTSEYNQQSFIQMNTAIQEIASGTQSQSETVSTIMNSIESTSELVTRMLESAEVILEKTEKTGDSSKQGTARIEQLHKQINEFKVLVSTMAEDMNILSKHVGDSVTSLNSIQEITSQTNLLALNASIEAARAGEAGKGFAVVADEIRKLADVTERTAHDISKNLTEIQQSNGRTQKQMKSIANEMEENIRETEQTKVIFEDINGSVQMLNKEMNEFQSLATHVSKDTRDVESSVNDFAAVIEESTATTEEISASIQQQTSQNEMIVQQIEQINNKVSSLVEKENR</sequence>
<name>A0ABS9GXU5_9BACL</name>
<dbReference type="SUPFAM" id="SSF58104">
    <property type="entry name" value="Methyl-accepting chemotaxis protein (MCP) signaling domain"/>
    <property type="match status" value="1"/>
</dbReference>
<feature type="transmembrane region" description="Helical" evidence="4">
    <location>
        <begin position="114"/>
        <end position="132"/>
    </location>
</feature>
<dbReference type="Proteomes" id="UP001649381">
    <property type="component" value="Unassembled WGS sequence"/>
</dbReference>
<keyword evidence="4" id="KW-1133">Transmembrane helix</keyword>
<dbReference type="Gene3D" id="1.10.287.950">
    <property type="entry name" value="Methyl-accepting chemotaxis protein"/>
    <property type="match status" value="1"/>
</dbReference>
<accession>A0ABS9GXU5</accession>
<comment type="caution">
    <text evidence="6">The sequence shown here is derived from an EMBL/GenBank/DDBJ whole genome shotgun (WGS) entry which is preliminary data.</text>
</comment>
<feature type="transmembrane region" description="Helical" evidence="4">
    <location>
        <begin position="69"/>
        <end position="87"/>
    </location>
</feature>
<evidence type="ECO:0000259" key="5">
    <source>
        <dbReference type="PROSITE" id="PS50111"/>
    </source>
</evidence>
<evidence type="ECO:0000256" key="4">
    <source>
        <dbReference type="SAM" id="Phobius"/>
    </source>
</evidence>
<dbReference type="PANTHER" id="PTHR32089">
    <property type="entry name" value="METHYL-ACCEPTING CHEMOTAXIS PROTEIN MCPB"/>
    <property type="match status" value="1"/>
</dbReference>
<keyword evidence="4" id="KW-0472">Membrane</keyword>
<dbReference type="InterPro" id="IPR004089">
    <property type="entry name" value="MCPsignal_dom"/>
</dbReference>
<keyword evidence="1 2" id="KW-0807">Transducer</keyword>
<dbReference type="Pfam" id="PF00015">
    <property type="entry name" value="MCPsignal"/>
    <property type="match status" value="1"/>
</dbReference>
<evidence type="ECO:0000313" key="7">
    <source>
        <dbReference type="Proteomes" id="UP001649381"/>
    </source>
</evidence>
<evidence type="ECO:0000256" key="1">
    <source>
        <dbReference type="ARBA" id="ARBA00023224"/>
    </source>
</evidence>
<proteinExistence type="predicted"/>
<feature type="transmembrane region" description="Helical" evidence="4">
    <location>
        <begin position="17"/>
        <end position="37"/>
    </location>
</feature>
<gene>
    <name evidence="6" type="ORF">L2716_02035</name>
</gene>
<keyword evidence="7" id="KW-1185">Reference proteome</keyword>
<evidence type="ECO:0000313" key="6">
    <source>
        <dbReference type="EMBL" id="MCF6136491.1"/>
    </source>
</evidence>
<dbReference type="PANTHER" id="PTHR32089:SF112">
    <property type="entry name" value="LYSOZYME-LIKE PROTEIN-RELATED"/>
    <property type="match status" value="1"/>
</dbReference>